<reference evidence="13" key="1">
    <citation type="journal article" date="2020" name="Int. J. Syst. Evol. Microbiol.">
        <title>Aquipluma nitroreducens gen. nov. sp. nov., a novel facultatively anaerobic bacterium isolated from a freshwater lake.</title>
        <authorList>
            <person name="Watanabe M."/>
            <person name="Kojima H."/>
            <person name="Fukui M."/>
        </authorList>
    </citation>
    <scope>NUCLEOTIDE SEQUENCE</scope>
    <source>
        <strain evidence="13">MeG22</strain>
    </source>
</reference>
<evidence type="ECO:0000256" key="8">
    <source>
        <dbReference type="ARBA" id="ARBA00022842"/>
    </source>
</evidence>
<comment type="cofactor">
    <cofactor evidence="1">
        <name>Mg(2+)</name>
        <dbReference type="ChEBI" id="CHEBI:18420"/>
    </cofactor>
</comment>
<accession>A0A5K7S586</accession>
<keyword evidence="7" id="KW-0067">ATP-binding</keyword>
<keyword evidence="10" id="KW-0594">Phospholipid biosynthesis</keyword>
<protein>
    <submittedName>
        <fullName evidence="13">Transcription regulator [contains diacylglycerol kinase catalytic domain]</fullName>
    </submittedName>
</protein>
<dbReference type="Pfam" id="PF00781">
    <property type="entry name" value="DAGK_cat"/>
    <property type="match status" value="1"/>
</dbReference>
<evidence type="ECO:0000256" key="3">
    <source>
        <dbReference type="ARBA" id="ARBA00022679"/>
    </source>
</evidence>
<keyword evidence="3" id="KW-0808">Transferase</keyword>
<dbReference type="NCBIfam" id="TIGR00147">
    <property type="entry name" value="YegS/Rv2252/BmrU family lipid kinase"/>
    <property type="match status" value="1"/>
</dbReference>
<evidence type="ECO:0000256" key="10">
    <source>
        <dbReference type="ARBA" id="ARBA00023209"/>
    </source>
</evidence>
<dbReference type="InterPro" id="IPR045540">
    <property type="entry name" value="YegS/DAGK_C"/>
</dbReference>
<evidence type="ECO:0000256" key="6">
    <source>
        <dbReference type="ARBA" id="ARBA00022777"/>
    </source>
</evidence>
<dbReference type="EMBL" id="AP018694">
    <property type="protein sequence ID" value="BBE16721.1"/>
    <property type="molecule type" value="Genomic_DNA"/>
</dbReference>
<dbReference type="GO" id="GO:0008654">
    <property type="term" value="P:phospholipid biosynthetic process"/>
    <property type="evidence" value="ECO:0007669"/>
    <property type="project" value="UniProtKB-KW"/>
</dbReference>
<evidence type="ECO:0000256" key="11">
    <source>
        <dbReference type="ARBA" id="ARBA00023264"/>
    </source>
</evidence>
<dbReference type="GO" id="GO:0005886">
    <property type="term" value="C:plasma membrane"/>
    <property type="evidence" value="ECO:0007669"/>
    <property type="project" value="TreeGrafter"/>
</dbReference>
<dbReference type="PROSITE" id="PS50146">
    <property type="entry name" value="DAGK"/>
    <property type="match status" value="1"/>
</dbReference>
<feature type="domain" description="DAGKc" evidence="12">
    <location>
        <begin position="4"/>
        <end position="134"/>
    </location>
</feature>
<evidence type="ECO:0000256" key="2">
    <source>
        <dbReference type="ARBA" id="ARBA00022516"/>
    </source>
</evidence>
<dbReference type="InterPro" id="IPR017438">
    <property type="entry name" value="ATP-NAD_kinase_N"/>
</dbReference>
<dbReference type="Pfam" id="PF19279">
    <property type="entry name" value="YegS_C"/>
    <property type="match status" value="1"/>
</dbReference>
<dbReference type="Gene3D" id="3.40.50.10330">
    <property type="entry name" value="Probable inorganic polyphosphate/atp-NAD kinase, domain 1"/>
    <property type="match status" value="1"/>
</dbReference>
<keyword evidence="8" id="KW-0460">Magnesium</keyword>
<dbReference type="InterPro" id="IPR050187">
    <property type="entry name" value="Lipid_Phosphate_FormReg"/>
</dbReference>
<name>A0A5K7S586_9BACT</name>
<organism evidence="13 14">
    <name type="scientific">Aquipluma nitroreducens</name>
    <dbReference type="NCBI Taxonomy" id="2010828"/>
    <lineage>
        <taxon>Bacteria</taxon>
        <taxon>Pseudomonadati</taxon>
        <taxon>Bacteroidota</taxon>
        <taxon>Bacteroidia</taxon>
        <taxon>Marinilabiliales</taxon>
        <taxon>Prolixibacteraceae</taxon>
        <taxon>Aquipluma</taxon>
    </lineage>
</organism>
<proteinExistence type="predicted"/>
<dbReference type="PANTHER" id="PTHR12358">
    <property type="entry name" value="SPHINGOSINE KINASE"/>
    <property type="match status" value="1"/>
</dbReference>
<dbReference type="SMART" id="SM00046">
    <property type="entry name" value="DAGKc"/>
    <property type="match status" value="1"/>
</dbReference>
<keyword evidence="11" id="KW-1208">Phospholipid metabolism</keyword>
<dbReference type="KEGG" id="anf:AQPE_0864"/>
<dbReference type="Gene3D" id="2.60.200.40">
    <property type="match status" value="1"/>
</dbReference>
<keyword evidence="14" id="KW-1185">Reference proteome</keyword>
<dbReference type="RefSeq" id="WP_318349772.1">
    <property type="nucleotide sequence ID" value="NZ_AP018694.1"/>
</dbReference>
<dbReference type="InterPro" id="IPR005218">
    <property type="entry name" value="Diacylglycerol/lipid_kinase"/>
</dbReference>
<dbReference type="GO" id="GO:0005524">
    <property type="term" value="F:ATP binding"/>
    <property type="evidence" value="ECO:0007669"/>
    <property type="project" value="UniProtKB-KW"/>
</dbReference>
<dbReference type="GO" id="GO:0046872">
    <property type="term" value="F:metal ion binding"/>
    <property type="evidence" value="ECO:0007669"/>
    <property type="project" value="UniProtKB-KW"/>
</dbReference>
<evidence type="ECO:0000256" key="4">
    <source>
        <dbReference type="ARBA" id="ARBA00022723"/>
    </source>
</evidence>
<evidence type="ECO:0000256" key="1">
    <source>
        <dbReference type="ARBA" id="ARBA00001946"/>
    </source>
</evidence>
<dbReference type="GO" id="GO:0016301">
    <property type="term" value="F:kinase activity"/>
    <property type="evidence" value="ECO:0007669"/>
    <property type="project" value="UniProtKB-KW"/>
</dbReference>
<evidence type="ECO:0000256" key="9">
    <source>
        <dbReference type="ARBA" id="ARBA00023098"/>
    </source>
</evidence>
<keyword evidence="4" id="KW-0479">Metal-binding</keyword>
<evidence type="ECO:0000313" key="14">
    <source>
        <dbReference type="Proteomes" id="UP001193389"/>
    </source>
</evidence>
<keyword evidence="9" id="KW-0443">Lipid metabolism</keyword>
<keyword evidence="5" id="KW-0547">Nucleotide-binding</keyword>
<dbReference type="InterPro" id="IPR001206">
    <property type="entry name" value="Diacylglycerol_kinase_cat_dom"/>
</dbReference>
<dbReference type="AlphaFoldDB" id="A0A5K7S586"/>
<keyword evidence="2" id="KW-0444">Lipid biosynthesis</keyword>
<gene>
    <name evidence="13" type="ORF">AQPE_0864</name>
</gene>
<evidence type="ECO:0000256" key="7">
    <source>
        <dbReference type="ARBA" id="ARBA00022840"/>
    </source>
</evidence>
<dbReference type="SUPFAM" id="SSF111331">
    <property type="entry name" value="NAD kinase/diacylglycerol kinase-like"/>
    <property type="match status" value="1"/>
</dbReference>
<dbReference type="Proteomes" id="UP001193389">
    <property type="component" value="Chromosome"/>
</dbReference>
<evidence type="ECO:0000256" key="5">
    <source>
        <dbReference type="ARBA" id="ARBA00022741"/>
    </source>
</evidence>
<sequence length="296" mass="32721">MTQTKTERIFLIINKYAGHKNGAKAIEIVIPYLIKRGYLVEHTFTNHPGHATELAAKASVSGFDLVVAVGGDGTVNEVAQGLIGTSTPMGIIPMGSGNGLARELGISMDIRKSTMALIKGENLQLDVCKLNDQRFLCTSGIGFDAMIADKMSKAASRGFLKYVQLVIQESIFFKPLQVRMKIDGVVIEESVFLITFANASQFGNNAYIAPAASMTDGLIDVVVVRKFVKLWMPFFAVALFSKLIPKLPFVDCYKARRIELELANTPYYHFDGEPGRLKVPSKIELDEEKIWVRRAR</sequence>
<dbReference type="PANTHER" id="PTHR12358:SF106">
    <property type="entry name" value="LIPID KINASE YEGS"/>
    <property type="match status" value="1"/>
</dbReference>
<evidence type="ECO:0000313" key="13">
    <source>
        <dbReference type="EMBL" id="BBE16721.1"/>
    </source>
</evidence>
<evidence type="ECO:0000259" key="12">
    <source>
        <dbReference type="PROSITE" id="PS50146"/>
    </source>
</evidence>
<dbReference type="InterPro" id="IPR016064">
    <property type="entry name" value="NAD/diacylglycerol_kinase_sf"/>
</dbReference>
<keyword evidence="6 13" id="KW-0418">Kinase</keyword>